<sequence length="184" mass="22318">MKEQTIKNIIDSYLKKWVDNELNSTPSDVELEMADPNQDKDEEWRTWLPIDSKVTDFEIEEIENRIGNKFPSDYKNFLRHKHFYELQISEASFCEHPVNIWRASLSEMIFNGYPREFLIDKGYIPFINWSDWGLLCFDTNRNQDDKNYPIVLWDHETAEEFQDQYQDFYDLIIKLDEEERKNIN</sequence>
<comment type="caution">
    <text evidence="2">The sequence shown here is derived from an EMBL/GenBank/DDBJ whole genome shotgun (WGS) entry which is preliminary data.</text>
</comment>
<feature type="domain" description="Knr4/Smi1-like" evidence="1">
    <location>
        <begin position="53"/>
        <end position="174"/>
    </location>
</feature>
<dbReference type="Proteomes" id="UP001108025">
    <property type="component" value="Unassembled WGS sequence"/>
</dbReference>
<reference evidence="2" key="1">
    <citation type="submission" date="2021-11" db="EMBL/GenBank/DDBJ databases">
        <title>Description of novel Chryseobacterium species.</title>
        <authorList>
            <person name="Saticioglu I.B."/>
            <person name="Ay H."/>
            <person name="Altun S."/>
            <person name="Duman M."/>
        </authorList>
    </citation>
    <scope>NUCLEOTIDE SEQUENCE</scope>
    <source>
        <strain evidence="2">C-17</strain>
    </source>
</reference>
<protein>
    <submittedName>
        <fullName evidence="2">SMI1/KNR4 family protein</fullName>
    </submittedName>
</protein>
<accession>A0A9Q3V2W4</accession>
<dbReference type="Gene3D" id="3.40.1580.10">
    <property type="entry name" value="SMI1/KNR4-like"/>
    <property type="match status" value="1"/>
</dbReference>
<dbReference type="Pfam" id="PF14567">
    <property type="entry name" value="SUKH_5"/>
    <property type="match status" value="1"/>
</dbReference>
<dbReference type="InterPro" id="IPR037883">
    <property type="entry name" value="Knr4/Smi1-like_sf"/>
</dbReference>
<keyword evidence="3" id="KW-1185">Reference proteome</keyword>
<gene>
    <name evidence="2" type="ORF">LO744_08820</name>
</gene>
<dbReference type="SUPFAM" id="SSF160631">
    <property type="entry name" value="SMI1/KNR4-like"/>
    <property type="match status" value="1"/>
</dbReference>
<proteinExistence type="predicted"/>
<evidence type="ECO:0000313" key="2">
    <source>
        <dbReference type="EMBL" id="MCD1116956.1"/>
    </source>
</evidence>
<dbReference type="SMART" id="SM00860">
    <property type="entry name" value="SMI1_KNR4"/>
    <property type="match status" value="1"/>
</dbReference>
<organism evidence="2 3">
    <name type="scientific">Chryseobacterium turcicum</name>
    <dbReference type="NCBI Taxonomy" id="2898076"/>
    <lineage>
        <taxon>Bacteria</taxon>
        <taxon>Pseudomonadati</taxon>
        <taxon>Bacteroidota</taxon>
        <taxon>Flavobacteriia</taxon>
        <taxon>Flavobacteriales</taxon>
        <taxon>Weeksellaceae</taxon>
        <taxon>Chryseobacterium group</taxon>
        <taxon>Chryseobacterium</taxon>
    </lineage>
</organism>
<dbReference type="AlphaFoldDB" id="A0A9Q3V2W4"/>
<dbReference type="InterPro" id="IPR018958">
    <property type="entry name" value="Knr4/Smi1-like_dom"/>
</dbReference>
<name>A0A9Q3V2W4_9FLAO</name>
<evidence type="ECO:0000313" key="3">
    <source>
        <dbReference type="Proteomes" id="UP001108025"/>
    </source>
</evidence>
<dbReference type="RefSeq" id="WP_230668715.1">
    <property type="nucleotide sequence ID" value="NZ_JAJNAY010000001.1"/>
</dbReference>
<evidence type="ECO:0000259" key="1">
    <source>
        <dbReference type="SMART" id="SM00860"/>
    </source>
</evidence>
<dbReference type="EMBL" id="JAJNAY010000001">
    <property type="protein sequence ID" value="MCD1116956.1"/>
    <property type="molecule type" value="Genomic_DNA"/>
</dbReference>